<evidence type="ECO:0000313" key="1">
    <source>
        <dbReference type="EMBL" id="EQB17832.1"/>
    </source>
</evidence>
<organism evidence="1 2">
    <name type="scientific">Novosphingobium lindaniclasticum LE124</name>
    <dbReference type="NCBI Taxonomy" id="1096930"/>
    <lineage>
        <taxon>Bacteria</taxon>
        <taxon>Pseudomonadati</taxon>
        <taxon>Pseudomonadota</taxon>
        <taxon>Alphaproteobacteria</taxon>
        <taxon>Sphingomonadales</taxon>
        <taxon>Sphingomonadaceae</taxon>
        <taxon>Novosphingobium</taxon>
    </lineage>
</organism>
<dbReference type="EMBL" id="ATHL01000050">
    <property type="protein sequence ID" value="EQB17832.1"/>
    <property type="molecule type" value="Genomic_DNA"/>
</dbReference>
<dbReference type="Proteomes" id="UP000015527">
    <property type="component" value="Unassembled WGS sequence"/>
</dbReference>
<evidence type="ECO:0000313" key="2">
    <source>
        <dbReference type="Proteomes" id="UP000015527"/>
    </source>
</evidence>
<name>T0HXR2_9SPHN</name>
<reference evidence="1 2" key="1">
    <citation type="journal article" date="2013" name="Genome Announc.">
        <title>Genome Sequence of Novosphingobium lindaniclasticum LE124T, Isolated from a Hexachlorocyclohexane Dumpsite.</title>
        <authorList>
            <person name="Saxena A."/>
            <person name="Nayyar N."/>
            <person name="Sangwan N."/>
            <person name="Kumari R."/>
            <person name="Khurana J.P."/>
            <person name="Lal R."/>
        </authorList>
    </citation>
    <scope>NUCLEOTIDE SEQUENCE [LARGE SCALE GENOMIC DNA]</scope>
    <source>
        <strain evidence="1 2">LE124</strain>
    </source>
</reference>
<comment type="caution">
    <text evidence="1">The sequence shown here is derived from an EMBL/GenBank/DDBJ whole genome shotgun (WGS) entry which is preliminary data.</text>
</comment>
<proteinExistence type="predicted"/>
<sequence>MDPRFVRGLFVAHGEAVAKRFGNGIAGFTFGRGWRGGIRQGGARFGLVARRRCDEPRIRLETGRLGQPVE</sequence>
<accession>T0HXR2</accession>
<keyword evidence="2" id="KW-1185">Reference proteome</keyword>
<dbReference type="AlphaFoldDB" id="T0HXR2"/>
<protein>
    <submittedName>
        <fullName evidence="1">Uncharacterized protein</fullName>
    </submittedName>
</protein>
<gene>
    <name evidence="1" type="ORF">L284_06540</name>
</gene>